<sequence length="51" mass="5265">MHAAREARDHAELALLVGPTRARATAIDPDADIELATMLAPGGGVESQAAR</sequence>
<protein>
    <submittedName>
        <fullName evidence="1">Uncharacterized protein</fullName>
    </submittedName>
</protein>
<gene>
    <name evidence="1" type="ORF">Q6348_01925</name>
</gene>
<evidence type="ECO:0000313" key="2">
    <source>
        <dbReference type="Proteomes" id="UP001232536"/>
    </source>
</evidence>
<reference evidence="1 2" key="1">
    <citation type="submission" date="2023-07" db="EMBL/GenBank/DDBJ databases">
        <title>Description of novel actinomycetes strains, isolated from tidal flat sediment.</title>
        <authorList>
            <person name="Lu C."/>
        </authorList>
    </citation>
    <scope>NUCLEOTIDE SEQUENCE [LARGE SCALE GENOMIC DNA]</scope>
    <source>
        <strain evidence="1 2">SYSU T00b441</strain>
    </source>
</reference>
<organism evidence="1 2">
    <name type="scientific">Actinotalea lenta</name>
    <dbReference type="NCBI Taxonomy" id="3064654"/>
    <lineage>
        <taxon>Bacteria</taxon>
        <taxon>Bacillati</taxon>
        <taxon>Actinomycetota</taxon>
        <taxon>Actinomycetes</taxon>
        <taxon>Micrococcales</taxon>
        <taxon>Cellulomonadaceae</taxon>
        <taxon>Actinotalea</taxon>
    </lineage>
</organism>
<dbReference type="RefSeq" id="WP_304599644.1">
    <property type="nucleotide sequence ID" value="NZ_JAUQYP010000001.1"/>
</dbReference>
<proteinExistence type="predicted"/>
<keyword evidence="2" id="KW-1185">Reference proteome</keyword>
<accession>A0ABT9D6G5</accession>
<name>A0ABT9D6G5_9CELL</name>
<dbReference type="EMBL" id="JAUQYP010000001">
    <property type="protein sequence ID" value="MDO8105951.1"/>
    <property type="molecule type" value="Genomic_DNA"/>
</dbReference>
<comment type="caution">
    <text evidence="1">The sequence shown here is derived from an EMBL/GenBank/DDBJ whole genome shotgun (WGS) entry which is preliminary data.</text>
</comment>
<dbReference type="Proteomes" id="UP001232536">
    <property type="component" value="Unassembled WGS sequence"/>
</dbReference>
<evidence type="ECO:0000313" key="1">
    <source>
        <dbReference type="EMBL" id="MDO8105951.1"/>
    </source>
</evidence>